<gene>
    <name evidence="3" type="ORF">JOC49_000781</name>
</gene>
<dbReference type="Pfam" id="PF00188">
    <property type="entry name" value="CAP"/>
    <property type="match status" value="1"/>
</dbReference>
<dbReference type="PANTHER" id="PTHR31157:SF1">
    <property type="entry name" value="SCP DOMAIN-CONTAINING PROTEIN"/>
    <property type="match status" value="1"/>
</dbReference>
<dbReference type="CDD" id="cd05379">
    <property type="entry name" value="CAP_bacterial"/>
    <property type="match status" value="1"/>
</dbReference>
<dbReference type="InterPro" id="IPR035940">
    <property type="entry name" value="CAP_sf"/>
</dbReference>
<dbReference type="Proteomes" id="UP000767854">
    <property type="component" value="Unassembled WGS sequence"/>
</dbReference>
<dbReference type="Pfam" id="PF00395">
    <property type="entry name" value="SLH"/>
    <property type="match status" value="2"/>
</dbReference>
<dbReference type="Pfam" id="PF14504">
    <property type="entry name" value="CAP_assoc_N"/>
    <property type="match status" value="1"/>
</dbReference>
<dbReference type="Gene3D" id="3.40.33.10">
    <property type="entry name" value="CAP"/>
    <property type="match status" value="1"/>
</dbReference>
<evidence type="ECO:0000259" key="2">
    <source>
        <dbReference type="PROSITE" id="PS51272"/>
    </source>
</evidence>
<dbReference type="InterPro" id="IPR029410">
    <property type="entry name" value="CAP_assoc"/>
</dbReference>
<protein>
    <submittedName>
        <fullName evidence="3">Uncharacterized protein YkwD</fullName>
    </submittedName>
</protein>
<organism evidence="3 4">
    <name type="scientific">Fusibacter tunisiensis</name>
    <dbReference type="NCBI Taxonomy" id="1008308"/>
    <lineage>
        <taxon>Bacteria</taxon>
        <taxon>Bacillati</taxon>
        <taxon>Bacillota</taxon>
        <taxon>Clostridia</taxon>
        <taxon>Eubacteriales</taxon>
        <taxon>Eubacteriales Family XII. Incertae Sedis</taxon>
        <taxon>Fusibacter</taxon>
    </lineage>
</organism>
<evidence type="ECO:0000313" key="4">
    <source>
        <dbReference type="Proteomes" id="UP000767854"/>
    </source>
</evidence>
<comment type="caution">
    <text evidence="3">The sequence shown here is derived from an EMBL/GenBank/DDBJ whole genome shotgun (WGS) entry which is preliminary data.</text>
</comment>
<proteinExistence type="predicted"/>
<name>A0ABS2MPD4_9FIRM</name>
<dbReference type="InterPro" id="IPR014044">
    <property type="entry name" value="CAP_dom"/>
</dbReference>
<dbReference type="PROSITE" id="PS51272">
    <property type="entry name" value="SLH"/>
    <property type="match status" value="2"/>
</dbReference>
<dbReference type="RefSeq" id="WP_204662581.1">
    <property type="nucleotide sequence ID" value="NZ_JAFBDT010000004.1"/>
</dbReference>
<keyword evidence="1" id="KW-0677">Repeat</keyword>
<dbReference type="InterPro" id="IPR001119">
    <property type="entry name" value="SLH_dom"/>
</dbReference>
<evidence type="ECO:0000313" key="3">
    <source>
        <dbReference type="EMBL" id="MBM7561261.1"/>
    </source>
</evidence>
<feature type="domain" description="SLH" evidence="2">
    <location>
        <begin position="153"/>
        <end position="216"/>
    </location>
</feature>
<sequence>MRITVSLRNKSIVLFIMILLVFTTLPAFAAILNDIEGHWAEASIEKMVEQGIIKGYDDGSFKPDNEIKRIEFIALMIRASNIEIGTENTDQYWGAPYVKAALDAGYLDADTFGSSAFEVYEAEITREEMAYIVVRAYMVHDYTIDSDLFIKASDHLTDYNTASSQFLDSTISSVALGLITGYPEGVFKPLGKATRAEATIVLERWLNLMENPEPTGQVDASHTYSESHPFSTLSSTFSIADIEIGDAASLVTEIYGVPVRKDLSPYGFQWWVYHTDYFDYFMVGVNSNGIVVALYTASDQLDSSVSIDMYDSKMQLTAALGNPIDVITKGKDQYLQINDAESAVFLKDNVYLTAYFDLSPTGNATMFSTFIIDAATEKNTNSLYGSLNDSVRVAYEKQVFDLNNVYRVANGKTLLTWNETIASTARKHSEDMAKRAFFDHTNPSNFSPFDRIASDGIDFTIAAENIAAGYLNPFAAHAGWVNSPGHRENLLRNIENLGVGVYFGGPYEIYYTQNYFSK</sequence>
<feature type="domain" description="SLH" evidence="2">
    <location>
        <begin position="27"/>
        <end position="90"/>
    </location>
</feature>
<dbReference type="SUPFAM" id="SSF55797">
    <property type="entry name" value="PR-1-like"/>
    <property type="match status" value="1"/>
</dbReference>
<keyword evidence="4" id="KW-1185">Reference proteome</keyword>
<evidence type="ECO:0000256" key="1">
    <source>
        <dbReference type="ARBA" id="ARBA00022737"/>
    </source>
</evidence>
<dbReference type="PANTHER" id="PTHR31157">
    <property type="entry name" value="SCP DOMAIN-CONTAINING PROTEIN"/>
    <property type="match status" value="1"/>
</dbReference>
<dbReference type="EMBL" id="JAFBDT010000004">
    <property type="protein sequence ID" value="MBM7561261.1"/>
    <property type="molecule type" value="Genomic_DNA"/>
</dbReference>
<accession>A0ABS2MPD4</accession>
<reference evidence="3 4" key="1">
    <citation type="submission" date="2021-01" db="EMBL/GenBank/DDBJ databases">
        <title>Genomic Encyclopedia of Type Strains, Phase IV (KMG-IV): sequencing the most valuable type-strain genomes for metagenomic binning, comparative biology and taxonomic classification.</title>
        <authorList>
            <person name="Goeker M."/>
        </authorList>
    </citation>
    <scope>NUCLEOTIDE SEQUENCE [LARGE SCALE GENOMIC DNA]</scope>
    <source>
        <strain evidence="3 4">DSM 24436</strain>
    </source>
</reference>